<feature type="domain" description="P5A-ATPase transmembrane helical hairpin" evidence="8">
    <location>
        <begin position="7"/>
        <end position="63"/>
    </location>
</feature>
<name>A0A2G9TRD2_TELCI</name>
<feature type="transmembrane region" description="Helical" evidence="7">
    <location>
        <begin position="7"/>
        <end position="22"/>
    </location>
</feature>
<keyword evidence="5" id="KW-0460">Magnesium</keyword>
<evidence type="ECO:0000256" key="4">
    <source>
        <dbReference type="ARBA" id="ARBA00022840"/>
    </source>
</evidence>
<keyword evidence="7" id="KW-1133">Transmembrane helix</keyword>
<dbReference type="Pfam" id="PF23143">
    <property type="entry name" value="2TM_P5A-ATPase"/>
    <property type="match status" value="1"/>
</dbReference>
<dbReference type="InterPro" id="IPR057255">
    <property type="entry name" value="2TM_P5A-ATPase"/>
</dbReference>
<evidence type="ECO:0000256" key="3">
    <source>
        <dbReference type="ARBA" id="ARBA00022741"/>
    </source>
</evidence>
<accession>A0A2G9TRD2</accession>
<dbReference type="EMBL" id="KZ355224">
    <property type="protein sequence ID" value="PIO60551.1"/>
    <property type="molecule type" value="Genomic_DNA"/>
</dbReference>
<evidence type="ECO:0000259" key="8">
    <source>
        <dbReference type="Pfam" id="PF23143"/>
    </source>
</evidence>
<reference evidence="9 10" key="1">
    <citation type="submission" date="2015-09" db="EMBL/GenBank/DDBJ databases">
        <title>Draft genome of the parasitic nematode Teladorsagia circumcincta isolate WARC Sus (inbred).</title>
        <authorList>
            <person name="Mitreva M."/>
        </authorList>
    </citation>
    <scope>NUCLEOTIDE SEQUENCE [LARGE SCALE GENOMIC DNA]</scope>
    <source>
        <strain evidence="9 10">S</strain>
    </source>
</reference>
<keyword evidence="7" id="KW-0472">Membrane</keyword>
<feature type="non-terminal residue" evidence="9">
    <location>
        <position position="144"/>
    </location>
</feature>
<dbReference type="AlphaFoldDB" id="A0A2G9TRD2"/>
<evidence type="ECO:0000313" key="9">
    <source>
        <dbReference type="EMBL" id="PIO60551.1"/>
    </source>
</evidence>
<dbReference type="InterPro" id="IPR006544">
    <property type="entry name" value="P-type_TPase_V"/>
</dbReference>
<sequence length="144" mass="16646">MKKLKKVLYASWFYVWSTLYGADEYYELGFIGAAIICLIQALIILFCHWFVGVKCALSCIKEKDPRKSTLAKVVPTPNNGWAELVPLRRTQRAGSSKIWFEFQKVHYTLDEATNTFSTVIFDSRKPMNYYQQSRGIESDEQLGE</sequence>
<keyword evidence="4" id="KW-0067">ATP-binding</keyword>
<keyword evidence="2" id="KW-0479">Metal-binding</keyword>
<keyword evidence="7" id="KW-0812">Transmembrane</keyword>
<evidence type="ECO:0000313" key="10">
    <source>
        <dbReference type="Proteomes" id="UP000230423"/>
    </source>
</evidence>
<organism evidence="9 10">
    <name type="scientific">Teladorsagia circumcincta</name>
    <name type="common">Brown stomach worm</name>
    <name type="synonym">Ostertagia circumcincta</name>
    <dbReference type="NCBI Taxonomy" id="45464"/>
    <lineage>
        <taxon>Eukaryota</taxon>
        <taxon>Metazoa</taxon>
        <taxon>Ecdysozoa</taxon>
        <taxon>Nematoda</taxon>
        <taxon>Chromadorea</taxon>
        <taxon>Rhabditida</taxon>
        <taxon>Rhabditina</taxon>
        <taxon>Rhabditomorpha</taxon>
        <taxon>Strongyloidea</taxon>
        <taxon>Trichostrongylidae</taxon>
        <taxon>Teladorsagia</taxon>
    </lineage>
</organism>
<dbReference type="GO" id="GO:0005524">
    <property type="term" value="F:ATP binding"/>
    <property type="evidence" value="ECO:0007669"/>
    <property type="project" value="UniProtKB-KW"/>
</dbReference>
<dbReference type="PANTHER" id="PTHR45630:SF7">
    <property type="entry name" value="ENDOPLASMIC RETICULUM TRANSMEMBRANE HELIX TRANSLOCASE"/>
    <property type="match status" value="1"/>
</dbReference>
<dbReference type="GO" id="GO:0019829">
    <property type="term" value="F:ATPase-coupled monoatomic cation transmembrane transporter activity"/>
    <property type="evidence" value="ECO:0007669"/>
    <property type="project" value="TreeGrafter"/>
</dbReference>
<comment type="subcellular location">
    <subcellularLocation>
        <location evidence="1">Membrane</location>
        <topology evidence="1">Multi-pass membrane protein</topology>
    </subcellularLocation>
</comment>
<evidence type="ECO:0000256" key="6">
    <source>
        <dbReference type="ARBA" id="ARBA00022967"/>
    </source>
</evidence>
<evidence type="ECO:0000256" key="7">
    <source>
        <dbReference type="SAM" id="Phobius"/>
    </source>
</evidence>
<keyword evidence="10" id="KW-1185">Reference proteome</keyword>
<dbReference type="GO" id="GO:0005789">
    <property type="term" value="C:endoplasmic reticulum membrane"/>
    <property type="evidence" value="ECO:0007669"/>
    <property type="project" value="TreeGrafter"/>
</dbReference>
<protein>
    <recommendedName>
        <fullName evidence="8">P5A-ATPase transmembrane helical hairpin domain-containing protein</fullName>
    </recommendedName>
</protein>
<dbReference type="PANTHER" id="PTHR45630">
    <property type="entry name" value="CATION-TRANSPORTING ATPASE-RELATED"/>
    <property type="match status" value="1"/>
</dbReference>
<dbReference type="GO" id="GO:0006874">
    <property type="term" value="P:intracellular calcium ion homeostasis"/>
    <property type="evidence" value="ECO:0007669"/>
    <property type="project" value="TreeGrafter"/>
</dbReference>
<keyword evidence="6" id="KW-1278">Translocase</keyword>
<keyword evidence="3" id="KW-0547">Nucleotide-binding</keyword>
<dbReference type="GO" id="GO:0046872">
    <property type="term" value="F:metal ion binding"/>
    <property type="evidence" value="ECO:0007669"/>
    <property type="project" value="UniProtKB-KW"/>
</dbReference>
<evidence type="ECO:0000256" key="5">
    <source>
        <dbReference type="ARBA" id="ARBA00022842"/>
    </source>
</evidence>
<evidence type="ECO:0000256" key="2">
    <source>
        <dbReference type="ARBA" id="ARBA00022723"/>
    </source>
</evidence>
<feature type="transmembrane region" description="Helical" evidence="7">
    <location>
        <begin position="28"/>
        <end position="51"/>
    </location>
</feature>
<proteinExistence type="predicted"/>
<gene>
    <name evidence="9" type="ORF">TELCIR_17951</name>
</gene>
<dbReference type="GO" id="GO:0015662">
    <property type="term" value="F:P-type ion transporter activity"/>
    <property type="evidence" value="ECO:0007669"/>
    <property type="project" value="TreeGrafter"/>
</dbReference>
<evidence type="ECO:0000256" key="1">
    <source>
        <dbReference type="ARBA" id="ARBA00004141"/>
    </source>
</evidence>
<dbReference type="OrthoDB" id="48943at2759"/>
<dbReference type="Proteomes" id="UP000230423">
    <property type="component" value="Unassembled WGS sequence"/>
</dbReference>